<protein>
    <recommendedName>
        <fullName evidence="1">RNase H type-1 domain-containing protein</fullName>
    </recommendedName>
</protein>
<proteinExistence type="predicted"/>
<evidence type="ECO:0000313" key="3">
    <source>
        <dbReference type="Proteomes" id="UP001154282"/>
    </source>
</evidence>
<dbReference type="PANTHER" id="PTHR47723">
    <property type="entry name" value="OS05G0353850 PROTEIN"/>
    <property type="match status" value="1"/>
</dbReference>
<gene>
    <name evidence="2" type="ORF">LITE_LOCUS41654</name>
</gene>
<dbReference type="CDD" id="cd06222">
    <property type="entry name" value="RNase_H_like"/>
    <property type="match status" value="1"/>
</dbReference>
<dbReference type="EMBL" id="CAMGYJ010000009">
    <property type="protein sequence ID" value="CAI0540382.1"/>
    <property type="molecule type" value="Genomic_DNA"/>
</dbReference>
<dbReference type="InterPro" id="IPR053151">
    <property type="entry name" value="RNase_H-like"/>
</dbReference>
<dbReference type="InterPro" id="IPR044730">
    <property type="entry name" value="RNase_H-like_dom_plant"/>
</dbReference>
<evidence type="ECO:0000259" key="1">
    <source>
        <dbReference type="Pfam" id="PF13456"/>
    </source>
</evidence>
<keyword evidence="3" id="KW-1185">Reference proteome</keyword>
<dbReference type="GO" id="GO:0004523">
    <property type="term" value="F:RNA-DNA hybrid ribonuclease activity"/>
    <property type="evidence" value="ECO:0007669"/>
    <property type="project" value="InterPro"/>
</dbReference>
<dbReference type="Proteomes" id="UP001154282">
    <property type="component" value="Unassembled WGS sequence"/>
</dbReference>
<organism evidence="2 3">
    <name type="scientific">Linum tenue</name>
    <dbReference type="NCBI Taxonomy" id="586396"/>
    <lineage>
        <taxon>Eukaryota</taxon>
        <taxon>Viridiplantae</taxon>
        <taxon>Streptophyta</taxon>
        <taxon>Embryophyta</taxon>
        <taxon>Tracheophyta</taxon>
        <taxon>Spermatophyta</taxon>
        <taxon>Magnoliopsida</taxon>
        <taxon>eudicotyledons</taxon>
        <taxon>Gunneridae</taxon>
        <taxon>Pentapetalae</taxon>
        <taxon>rosids</taxon>
        <taxon>fabids</taxon>
        <taxon>Malpighiales</taxon>
        <taxon>Linaceae</taxon>
        <taxon>Linum</taxon>
    </lineage>
</organism>
<dbReference type="Pfam" id="PF13456">
    <property type="entry name" value="RVT_3"/>
    <property type="match status" value="1"/>
</dbReference>
<evidence type="ECO:0000313" key="2">
    <source>
        <dbReference type="EMBL" id="CAI0540382.1"/>
    </source>
</evidence>
<accession>A0AAV0Q7Z7</accession>
<dbReference type="InterPro" id="IPR036397">
    <property type="entry name" value="RNaseH_sf"/>
</dbReference>
<feature type="domain" description="RNase H type-1" evidence="1">
    <location>
        <begin position="10"/>
        <end position="71"/>
    </location>
</feature>
<dbReference type="InterPro" id="IPR002156">
    <property type="entry name" value="RNaseH_domain"/>
</dbReference>
<dbReference type="GO" id="GO:0003676">
    <property type="term" value="F:nucleic acid binding"/>
    <property type="evidence" value="ECO:0007669"/>
    <property type="project" value="InterPro"/>
</dbReference>
<dbReference type="AlphaFoldDB" id="A0AAV0Q7Z7"/>
<sequence>MLRAFARNLGEGTITRAELAGLVHGLHIAWEMGIRKFIVQTDSKTAIQLITTARFRHPHSALILEARQMLAQD</sequence>
<comment type="caution">
    <text evidence="2">The sequence shown here is derived from an EMBL/GenBank/DDBJ whole genome shotgun (WGS) entry which is preliminary data.</text>
</comment>
<dbReference type="Gene3D" id="3.30.420.10">
    <property type="entry name" value="Ribonuclease H-like superfamily/Ribonuclease H"/>
    <property type="match status" value="1"/>
</dbReference>
<dbReference type="SUPFAM" id="SSF53098">
    <property type="entry name" value="Ribonuclease H-like"/>
    <property type="match status" value="1"/>
</dbReference>
<name>A0AAV0Q7Z7_9ROSI</name>
<reference evidence="2" key="1">
    <citation type="submission" date="2022-08" db="EMBL/GenBank/DDBJ databases">
        <authorList>
            <person name="Gutierrez-Valencia J."/>
        </authorList>
    </citation>
    <scope>NUCLEOTIDE SEQUENCE</scope>
</reference>
<dbReference type="PANTHER" id="PTHR47723:SF19">
    <property type="entry name" value="POLYNUCLEOTIDYL TRANSFERASE, RIBONUCLEASE H-LIKE SUPERFAMILY PROTEIN"/>
    <property type="match status" value="1"/>
</dbReference>
<dbReference type="InterPro" id="IPR012337">
    <property type="entry name" value="RNaseH-like_sf"/>
</dbReference>